<evidence type="ECO:0000256" key="2">
    <source>
        <dbReference type="SAM" id="MobiDB-lite"/>
    </source>
</evidence>
<evidence type="ECO:0000256" key="1">
    <source>
        <dbReference type="SAM" id="Coils"/>
    </source>
</evidence>
<feature type="domain" description="C4H2-type" evidence="3">
    <location>
        <begin position="313"/>
        <end position="355"/>
    </location>
</feature>
<reference evidence="4 5" key="1">
    <citation type="journal article" date="2018" name="Sci. Rep.">
        <title>Genomic signatures of local adaptation to the degree of environmental predictability in rotifers.</title>
        <authorList>
            <person name="Franch-Gras L."/>
            <person name="Hahn C."/>
            <person name="Garcia-Roger E.M."/>
            <person name="Carmona M.J."/>
            <person name="Serra M."/>
            <person name="Gomez A."/>
        </authorList>
    </citation>
    <scope>NUCLEOTIDE SEQUENCE [LARGE SCALE GENOMIC DNA]</scope>
    <source>
        <strain evidence="4">HYR1</strain>
    </source>
</reference>
<feature type="compositionally biased region" description="Basic residues" evidence="2">
    <location>
        <begin position="340"/>
        <end position="352"/>
    </location>
</feature>
<dbReference type="PANTHER" id="PTHR31058:SF2">
    <property type="entry name" value="ZINC FINGER C4H2 DOMAIN-CONTAINING PROTEIN"/>
    <property type="match status" value="1"/>
</dbReference>
<dbReference type="InterPro" id="IPR044069">
    <property type="entry name" value="ZF_C4H2"/>
</dbReference>
<protein>
    <submittedName>
        <fullName evidence="4">Zinc finger C4H2 domain-containing-like</fullName>
    </submittedName>
</protein>
<feature type="region of interest" description="Disordered" evidence="2">
    <location>
        <begin position="339"/>
        <end position="363"/>
    </location>
</feature>
<accession>A0A3M7R019</accession>
<keyword evidence="1" id="KW-0175">Coiled coil</keyword>
<dbReference type="Proteomes" id="UP000276133">
    <property type="component" value="Unassembled WGS sequence"/>
</dbReference>
<evidence type="ECO:0000313" key="5">
    <source>
        <dbReference type="Proteomes" id="UP000276133"/>
    </source>
</evidence>
<dbReference type="EMBL" id="REGN01004586">
    <property type="protein sequence ID" value="RNA16932.1"/>
    <property type="molecule type" value="Genomic_DNA"/>
</dbReference>
<gene>
    <name evidence="4" type="ORF">BpHYR1_023046</name>
</gene>
<feature type="compositionally biased region" description="Basic and acidic residues" evidence="2">
    <location>
        <begin position="41"/>
        <end position="56"/>
    </location>
</feature>
<feature type="compositionally biased region" description="Polar residues" evidence="2">
    <location>
        <begin position="22"/>
        <end position="38"/>
    </location>
</feature>
<feature type="region of interest" description="Disordered" evidence="2">
    <location>
        <begin position="1"/>
        <end position="56"/>
    </location>
</feature>
<dbReference type="AlphaFoldDB" id="A0A3M7R019"/>
<evidence type="ECO:0000259" key="3">
    <source>
        <dbReference type="PROSITE" id="PS51896"/>
    </source>
</evidence>
<dbReference type="InterPro" id="IPR018482">
    <property type="entry name" value="Znf-C4H2"/>
</dbReference>
<proteinExistence type="predicted"/>
<feature type="compositionally biased region" description="Polar residues" evidence="2">
    <location>
        <begin position="1"/>
        <end position="10"/>
    </location>
</feature>
<dbReference type="GO" id="GO:0045666">
    <property type="term" value="P:positive regulation of neuron differentiation"/>
    <property type="evidence" value="ECO:0007669"/>
    <property type="project" value="TreeGrafter"/>
</dbReference>
<organism evidence="4 5">
    <name type="scientific">Brachionus plicatilis</name>
    <name type="common">Marine rotifer</name>
    <name type="synonym">Brachionus muelleri</name>
    <dbReference type="NCBI Taxonomy" id="10195"/>
    <lineage>
        <taxon>Eukaryota</taxon>
        <taxon>Metazoa</taxon>
        <taxon>Spiralia</taxon>
        <taxon>Gnathifera</taxon>
        <taxon>Rotifera</taxon>
        <taxon>Eurotatoria</taxon>
        <taxon>Monogononta</taxon>
        <taxon>Pseudotrocha</taxon>
        <taxon>Ploima</taxon>
        <taxon>Brachionidae</taxon>
        <taxon>Brachionus</taxon>
    </lineage>
</organism>
<dbReference type="GO" id="GO:0005634">
    <property type="term" value="C:nucleus"/>
    <property type="evidence" value="ECO:0007669"/>
    <property type="project" value="TreeGrafter"/>
</dbReference>
<sequence>MTSSVCSNSTEELKAFNGGPNEEQSQTNLIEQVSNENEPISDEKSKQIDNDHDESNNPIEIFKKLEILKEIKLKSNELEKLKTKLVDEVDTIETENKSITTYQSELDALVKEKIEQMEILQQIQEDINVMESTIKQADEDKTRSIQNALQLHVDYEPLKEQVNHLRASIGLEKLNDTIDISVLENYLDKFNPFGSKQEKPRNESTPSFKSHEDGRFYERNHHQNSVSIHQPIAMPAFNPFTNFNHNISKRVQEYQMSPNVKVAKSPPRIAGPAQISSEEFNKHFNKFIVNQNKAGVANVPAVQANPMPHSFRQQPPPMKACLSCNQQIHRNAPICPLCKAKSRSRNPKKPKKKMEQSSSISPN</sequence>
<keyword evidence="5" id="KW-1185">Reference proteome</keyword>
<dbReference type="OrthoDB" id="20865at2759"/>
<comment type="caution">
    <text evidence="4">The sequence shown here is derived from an EMBL/GenBank/DDBJ whole genome shotgun (WGS) entry which is preliminary data.</text>
</comment>
<name>A0A3M7R019_BRAPC</name>
<evidence type="ECO:0000313" key="4">
    <source>
        <dbReference type="EMBL" id="RNA16932.1"/>
    </source>
</evidence>
<dbReference type="STRING" id="10195.A0A3M7R019"/>
<dbReference type="Pfam" id="PF10146">
    <property type="entry name" value="zf-C4H2"/>
    <property type="match status" value="1"/>
</dbReference>
<feature type="region of interest" description="Disordered" evidence="2">
    <location>
        <begin position="192"/>
        <end position="211"/>
    </location>
</feature>
<dbReference type="PROSITE" id="PS51896">
    <property type="entry name" value="ZF_C4H2"/>
    <property type="match status" value="1"/>
</dbReference>
<feature type="coiled-coil region" evidence="1">
    <location>
        <begin position="64"/>
        <end position="140"/>
    </location>
</feature>
<dbReference type="PANTHER" id="PTHR31058">
    <property type="entry name" value="ZINC FINGER C4H2 DOMAIN-CONTAINING PROTEIN"/>
    <property type="match status" value="1"/>
</dbReference>